<accession>A0A0A9YLF3</accession>
<organism evidence="2">
    <name type="scientific">Lygus hesperus</name>
    <name type="common">Western plant bug</name>
    <dbReference type="NCBI Taxonomy" id="30085"/>
    <lineage>
        <taxon>Eukaryota</taxon>
        <taxon>Metazoa</taxon>
        <taxon>Ecdysozoa</taxon>
        <taxon>Arthropoda</taxon>
        <taxon>Hexapoda</taxon>
        <taxon>Insecta</taxon>
        <taxon>Pterygota</taxon>
        <taxon>Neoptera</taxon>
        <taxon>Paraneoptera</taxon>
        <taxon>Hemiptera</taxon>
        <taxon>Heteroptera</taxon>
        <taxon>Panheteroptera</taxon>
        <taxon>Cimicomorpha</taxon>
        <taxon>Miridae</taxon>
        <taxon>Mirini</taxon>
        <taxon>Lygus</taxon>
    </lineage>
</organism>
<evidence type="ECO:0000256" key="1">
    <source>
        <dbReference type="SAM" id="MobiDB-lite"/>
    </source>
</evidence>
<reference evidence="2" key="1">
    <citation type="journal article" date="2014" name="PLoS ONE">
        <title>Transcriptome-Based Identification of ABC Transporters in the Western Tarnished Plant Bug Lygus hesperus.</title>
        <authorList>
            <person name="Hull J.J."/>
            <person name="Chaney K."/>
            <person name="Geib S.M."/>
            <person name="Fabrick J.A."/>
            <person name="Brent C.S."/>
            <person name="Walsh D."/>
            <person name="Lavine L.C."/>
        </authorList>
    </citation>
    <scope>NUCLEOTIDE SEQUENCE</scope>
</reference>
<feature type="non-terminal residue" evidence="2">
    <location>
        <position position="106"/>
    </location>
</feature>
<gene>
    <name evidence="2" type="primary">SNL1</name>
    <name evidence="2" type="ORF">CM83_104383</name>
</gene>
<feature type="compositionally biased region" description="Polar residues" evidence="1">
    <location>
        <begin position="77"/>
        <end position="106"/>
    </location>
</feature>
<evidence type="ECO:0000313" key="2">
    <source>
        <dbReference type="EMBL" id="JAG33897.1"/>
    </source>
</evidence>
<dbReference type="EMBL" id="GBHO01009707">
    <property type="protein sequence ID" value="JAG33897.1"/>
    <property type="molecule type" value="Transcribed_RNA"/>
</dbReference>
<sequence>MRAWLKWAQYEAMSPSSMATLSTQGGIVCGLGKRSDCGKGTHTADDLLSTSLLRKRGRGLEKRSVWMKGTHTAHGLHSTSPLPERGSYTNYTNGSHRQSPGHTGSY</sequence>
<proteinExistence type="predicted"/>
<feature type="region of interest" description="Disordered" evidence="1">
    <location>
        <begin position="70"/>
        <end position="106"/>
    </location>
</feature>
<reference evidence="2" key="2">
    <citation type="submission" date="2014-07" db="EMBL/GenBank/DDBJ databases">
        <authorList>
            <person name="Hull J."/>
        </authorList>
    </citation>
    <scope>NUCLEOTIDE SEQUENCE</scope>
</reference>
<dbReference type="AlphaFoldDB" id="A0A0A9YLF3"/>
<name>A0A0A9YLF3_LYGHE</name>
<protein>
    <submittedName>
        <fullName evidence="2">Paired amphipathic helix protein Sin3-like 1</fullName>
    </submittedName>
</protein>